<keyword evidence="5" id="KW-1185">Reference proteome</keyword>
<dbReference type="OrthoDB" id="185373at2759"/>
<dbReference type="PANTHER" id="PTHR24015">
    <property type="entry name" value="OS07G0578800 PROTEIN-RELATED"/>
    <property type="match status" value="1"/>
</dbReference>
<dbReference type="Pfam" id="PF01535">
    <property type="entry name" value="PPR"/>
    <property type="match status" value="3"/>
</dbReference>
<name>A0A9D4UXV5_ADICA</name>
<dbReference type="FunFam" id="1.25.40.10:FF:000031">
    <property type="entry name" value="Pentatricopeptide repeat-containing protein mitochondrial"/>
    <property type="match status" value="1"/>
</dbReference>
<dbReference type="PROSITE" id="PS51375">
    <property type="entry name" value="PPR"/>
    <property type="match status" value="3"/>
</dbReference>
<keyword evidence="1" id="KW-0677">Repeat</keyword>
<gene>
    <name evidence="4" type="ORF">GOP47_0009990</name>
</gene>
<dbReference type="NCBIfam" id="TIGR00756">
    <property type="entry name" value="PPR"/>
    <property type="match status" value="3"/>
</dbReference>
<comment type="caution">
    <text evidence="4">The sequence shown here is derived from an EMBL/GenBank/DDBJ whole genome shotgun (WGS) entry which is preliminary data.</text>
</comment>
<reference evidence="4" key="1">
    <citation type="submission" date="2021-01" db="EMBL/GenBank/DDBJ databases">
        <title>Adiantum capillus-veneris genome.</title>
        <authorList>
            <person name="Fang Y."/>
            <person name="Liao Q."/>
        </authorList>
    </citation>
    <scope>NUCLEOTIDE SEQUENCE</scope>
    <source>
        <strain evidence="4">H3</strain>
        <tissue evidence="4">Leaf</tissue>
    </source>
</reference>
<dbReference type="Pfam" id="PF13041">
    <property type="entry name" value="PPR_2"/>
    <property type="match status" value="2"/>
</dbReference>
<dbReference type="InterPro" id="IPR011990">
    <property type="entry name" value="TPR-like_helical_dom_sf"/>
</dbReference>
<dbReference type="GO" id="GO:0003723">
    <property type="term" value="F:RNA binding"/>
    <property type="evidence" value="ECO:0007669"/>
    <property type="project" value="InterPro"/>
</dbReference>
<feature type="repeat" description="PPR" evidence="2">
    <location>
        <begin position="349"/>
        <end position="383"/>
    </location>
</feature>
<feature type="region of interest" description="Disordered" evidence="3">
    <location>
        <begin position="53"/>
        <end position="72"/>
    </location>
</feature>
<dbReference type="InterPro" id="IPR002885">
    <property type="entry name" value="PPR_rpt"/>
</dbReference>
<feature type="repeat" description="PPR" evidence="2">
    <location>
        <begin position="147"/>
        <end position="181"/>
    </location>
</feature>
<feature type="compositionally biased region" description="Low complexity" evidence="3">
    <location>
        <begin position="53"/>
        <end position="65"/>
    </location>
</feature>
<evidence type="ECO:0000313" key="5">
    <source>
        <dbReference type="Proteomes" id="UP000886520"/>
    </source>
</evidence>
<evidence type="ECO:0000313" key="4">
    <source>
        <dbReference type="EMBL" id="KAI5075914.1"/>
    </source>
</evidence>
<dbReference type="GO" id="GO:0009451">
    <property type="term" value="P:RNA modification"/>
    <property type="evidence" value="ECO:0007669"/>
    <property type="project" value="InterPro"/>
</dbReference>
<evidence type="ECO:0000256" key="2">
    <source>
        <dbReference type="PROSITE-ProRule" id="PRU00708"/>
    </source>
</evidence>
<evidence type="ECO:0000256" key="1">
    <source>
        <dbReference type="ARBA" id="ARBA00022737"/>
    </source>
</evidence>
<dbReference type="Proteomes" id="UP000886520">
    <property type="component" value="Chromosome 9"/>
</dbReference>
<dbReference type="Gene3D" id="1.25.40.10">
    <property type="entry name" value="Tetratricopeptide repeat domain"/>
    <property type="match status" value="4"/>
</dbReference>
<dbReference type="PANTHER" id="PTHR24015:SF548">
    <property type="entry name" value="OS08G0340900 PROTEIN"/>
    <property type="match status" value="1"/>
</dbReference>
<dbReference type="InterPro" id="IPR046960">
    <property type="entry name" value="PPR_At4g14850-like_plant"/>
</dbReference>
<dbReference type="FunFam" id="1.25.40.10:FF:000090">
    <property type="entry name" value="Pentatricopeptide repeat-containing protein, chloroplastic"/>
    <property type="match status" value="1"/>
</dbReference>
<evidence type="ECO:0000256" key="3">
    <source>
        <dbReference type="SAM" id="MobiDB-lite"/>
    </source>
</evidence>
<dbReference type="EMBL" id="JABFUD020000009">
    <property type="protein sequence ID" value="KAI5075914.1"/>
    <property type="molecule type" value="Genomic_DNA"/>
</dbReference>
<dbReference type="SUPFAM" id="SSF48452">
    <property type="entry name" value="TPR-like"/>
    <property type="match status" value="1"/>
</dbReference>
<dbReference type="FunFam" id="1.25.40.10:FF:000285">
    <property type="entry name" value="Pentatricopeptide repeat-containing protein, chloroplastic"/>
    <property type="match status" value="1"/>
</dbReference>
<proteinExistence type="predicted"/>
<organism evidence="4 5">
    <name type="scientific">Adiantum capillus-veneris</name>
    <name type="common">Maidenhair fern</name>
    <dbReference type="NCBI Taxonomy" id="13818"/>
    <lineage>
        <taxon>Eukaryota</taxon>
        <taxon>Viridiplantae</taxon>
        <taxon>Streptophyta</taxon>
        <taxon>Embryophyta</taxon>
        <taxon>Tracheophyta</taxon>
        <taxon>Polypodiopsida</taxon>
        <taxon>Polypodiidae</taxon>
        <taxon>Polypodiales</taxon>
        <taxon>Pteridineae</taxon>
        <taxon>Pteridaceae</taxon>
        <taxon>Vittarioideae</taxon>
        <taxon>Adiantum</taxon>
    </lineage>
</organism>
<dbReference type="AlphaFoldDB" id="A0A9D4UXV5"/>
<sequence>GCFSSTLRVWTHPQLRAIDAPPPPKQQNVVAWTSFEPSIYCMGKLRGHHRSISSSPASTLFPSSSQTNPLNGSELHNSQENINAFASLVRQCSNSSSFSKGLYIHGDIVEQGLEGDRFLSNLLLEMYGNCGSLRDARAVFDFLHDRNVFSWSLIIRTHGQHKENTEALKLFRTMLGDGYMPDRVIFVNVISVRASLETLAVGKWMHSFISTCGYASDTILGTALINMYGKCGNLEAASMAFKNLHTHDAISWTALISSHAQHGLYNEAIVLYDDMRRKGVLPNRVTFACILDACADKAAKVQGRRIHKDIEDCELEGDVIVGNALISFYGKCGELKAAQKAFQKMRYRDVVSWTALSSAYAQQGKFKDALRVFEMMLARRINPDKVAFVIVLSTCSHAGLVQQGYDYFYSMKHIYHVAPVVEHYNCMLDLLGRLGQLKEGESMIKEMPVEPNATTWMTMLGACAMHADVERGEHAAERVFKLDPENPTPYVCFSWSMGRSKIDTAKNEGEGLKEATGA</sequence>
<accession>A0A9D4UXV5</accession>
<evidence type="ECO:0008006" key="6">
    <source>
        <dbReference type="Google" id="ProtNLM"/>
    </source>
</evidence>
<protein>
    <recommendedName>
        <fullName evidence="6">Pentatricopeptide repeat-containing protein</fullName>
    </recommendedName>
</protein>
<feature type="repeat" description="PPR" evidence="2">
    <location>
        <begin position="248"/>
        <end position="282"/>
    </location>
</feature>
<feature type="non-terminal residue" evidence="4">
    <location>
        <position position="1"/>
    </location>
</feature>